<evidence type="ECO:0000256" key="2">
    <source>
        <dbReference type="ARBA" id="ARBA00022676"/>
    </source>
</evidence>
<dbReference type="Gene3D" id="3.40.50.2000">
    <property type="entry name" value="Glycogen Phosphorylase B"/>
    <property type="match status" value="1"/>
</dbReference>
<evidence type="ECO:0000256" key="1">
    <source>
        <dbReference type="ARBA" id="ARBA00009995"/>
    </source>
</evidence>
<dbReference type="Proteomes" id="UP001168821">
    <property type="component" value="Unassembled WGS sequence"/>
</dbReference>
<keyword evidence="6" id="KW-1185">Reference proteome</keyword>
<evidence type="ECO:0000313" key="6">
    <source>
        <dbReference type="Proteomes" id="UP001168821"/>
    </source>
</evidence>
<keyword evidence="4" id="KW-1133">Transmembrane helix</keyword>
<gene>
    <name evidence="5" type="ORF">Zmor_028140</name>
</gene>
<protein>
    <submittedName>
        <fullName evidence="5">Uncharacterized protein</fullName>
    </submittedName>
</protein>
<name>A0AA38M2Q4_9CUCU</name>
<keyword evidence="3" id="KW-0808">Transferase</keyword>
<feature type="transmembrane region" description="Helical" evidence="4">
    <location>
        <begin position="96"/>
        <end position="117"/>
    </location>
</feature>
<keyword evidence="2" id="KW-0328">Glycosyltransferase</keyword>
<keyword evidence="4" id="KW-0472">Membrane</keyword>
<comment type="caution">
    <text evidence="5">The sequence shown here is derived from an EMBL/GenBank/DDBJ whole genome shotgun (WGS) entry which is preliminary data.</text>
</comment>
<reference evidence="5" key="1">
    <citation type="journal article" date="2023" name="G3 (Bethesda)">
        <title>Whole genome assemblies of Zophobas morio and Tenebrio molitor.</title>
        <authorList>
            <person name="Kaur S."/>
            <person name="Stinson S.A."/>
            <person name="diCenzo G.C."/>
        </authorList>
    </citation>
    <scope>NUCLEOTIDE SEQUENCE</scope>
    <source>
        <strain evidence="5">QUZm001</strain>
    </source>
</reference>
<dbReference type="PANTHER" id="PTHR48043:SF159">
    <property type="entry name" value="EG:EG0003.4 PROTEIN-RELATED"/>
    <property type="match status" value="1"/>
</dbReference>
<organism evidence="5 6">
    <name type="scientific">Zophobas morio</name>
    <dbReference type="NCBI Taxonomy" id="2755281"/>
    <lineage>
        <taxon>Eukaryota</taxon>
        <taxon>Metazoa</taxon>
        <taxon>Ecdysozoa</taxon>
        <taxon>Arthropoda</taxon>
        <taxon>Hexapoda</taxon>
        <taxon>Insecta</taxon>
        <taxon>Pterygota</taxon>
        <taxon>Neoptera</taxon>
        <taxon>Endopterygota</taxon>
        <taxon>Coleoptera</taxon>
        <taxon>Polyphaga</taxon>
        <taxon>Cucujiformia</taxon>
        <taxon>Tenebrionidae</taxon>
        <taxon>Zophobas</taxon>
    </lineage>
</organism>
<dbReference type="InterPro" id="IPR050271">
    <property type="entry name" value="UDP-glycosyltransferase"/>
</dbReference>
<dbReference type="EMBL" id="JALNTZ010000009">
    <property type="protein sequence ID" value="KAJ3641648.1"/>
    <property type="molecule type" value="Genomic_DNA"/>
</dbReference>
<dbReference type="SUPFAM" id="SSF53756">
    <property type="entry name" value="UDP-Glycosyltransferase/glycogen phosphorylase"/>
    <property type="match status" value="1"/>
</dbReference>
<dbReference type="PANTHER" id="PTHR48043">
    <property type="entry name" value="EG:EG0003.4 PROTEIN-RELATED"/>
    <property type="match status" value="1"/>
</dbReference>
<dbReference type="AlphaFoldDB" id="A0AA38M2Q4"/>
<comment type="similarity">
    <text evidence="1">Belongs to the UDP-glycosyltransferase family.</text>
</comment>
<evidence type="ECO:0000256" key="3">
    <source>
        <dbReference type="ARBA" id="ARBA00022679"/>
    </source>
</evidence>
<dbReference type="Pfam" id="PF00201">
    <property type="entry name" value="UDPGT"/>
    <property type="match status" value="1"/>
</dbReference>
<sequence>MPFMRDQPMNVQKIIDMGIGLGVDPVTMSKEELKKCIIEIAENNKYRERIQEIRDILYDKPMTGLKKVVWWTEYVVRHKGAKHLRSPTVDFSWYDYLLVEVVLTAVVMIGTIVYFSYKVIQLLL</sequence>
<proteinExistence type="inferred from homology"/>
<evidence type="ECO:0000256" key="4">
    <source>
        <dbReference type="SAM" id="Phobius"/>
    </source>
</evidence>
<keyword evidence="4" id="KW-0812">Transmembrane</keyword>
<dbReference type="InterPro" id="IPR002213">
    <property type="entry name" value="UDP_glucos_trans"/>
</dbReference>
<evidence type="ECO:0000313" key="5">
    <source>
        <dbReference type="EMBL" id="KAJ3641648.1"/>
    </source>
</evidence>
<accession>A0AA38M2Q4</accession>
<dbReference type="GO" id="GO:0008194">
    <property type="term" value="F:UDP-glycosyltransferase activity"/>
    <property type="evidence" value="ECO:0007669"/>
    <property type="project" value="InterPro"/>
</dbReference>